<dbReference type="OrthoDB" id="3684496at2"/>
<feature type="domain" description="HTH rpiR-type" evidence="4">
    <location>
        <begin position="5"/>
        <end position="81"/>
    </location>
</feature>
<dbReference type="SUPFAM" id="SSF46689">
    <property type="entry name" value="Homeodomain-like"/>
    <property type="match status" value="1"/>
</dbReference>
<evidence type="ECO:0000256" key="2">
    <source>
        <dbReference type="ARBA" id="ARBA00023125"/>
    </source>
</evidence>
<dbReference type="InterPro" id="IPR001347">
    <property type="entry name" value="SIS_dom"/>
</dbReference>
<dbReference type="PANTHER" id="PTHR30514">
    <property type="entry name" value="GLUCOKINASE"/>
    <property type="match status" value="1"/>
</dbReference>
<feature type="domain" description="SIS" evidence="5">
    <location>
        <begin position="125"/>
        <end position="265"/>
    </location>
</feature>
<dbReference type="InterPro" id="IPR000281">
    <property type="entry name" value="HTH_RpiR"/>
</dbReference>
<proteinExistence type="predicted"/>
<dbReference type="AlphaFoldDB" id="A0A1I3VIZ1"/>
<keyword evidence="7" id="KW-1185">Reference proteome</keyword>
<dbReference type="InterPro" id="IPR009057">
    <property type="entry name" value="Homeodomain-like_sf"/>
</dbReference>
<dbReference type="EMBL" id="FOSJ01000003">
    <property type="protein sequence ID" value="SFJ94091.1"/>
    <property type="molecule type" value="Genomic_DNA"/>
</dbReference>
<keyword evidence="1" id="KW-0805">Transcription regulation</keyword>
<evidence type="ECO:0000259" key="5">
    <source>
        <dbReference type="PROSITE" id="PS51464"/>
    </source>
</evidence>
<protein>
    <submittedName>
        <fullName evidence="6">DNA-binding transcriptional regulator, MurR/RpiR family, contains HTH and SIS domains</fullName>
    </submittedName>
</protein>
<name>A0A1I3VIZ1_9LACT</name>
<evidence type="ECO:0000313" key="6">
    <source>
        <dbReference type="EMBL" id="SFJ94091.1"/>
    </source>
</evidence>
<dbReference type="PROSITE" id="PS51464">
    <property type="entry name" value="SIS"/>
    <property type="match status" value="1"/>
</dbReference>
<dbReference type="Gene3D" id="3.40.50.10490">
    <property type="entry name" value="Glucose-6-phosphate isomerase like protein, domain 1"/>
    <property type="match status" value="1"/>
</dbReference>
<keyword evidence="2 6" id="KW-0238">DNA-binding</keyword>
<dbReference type="InterPro" id="IPR046348">
    <property type="entry name" value="SIS_dom_sf"/>
</dbReference>
<dbReference type="GO" id="GO:0003677">
    <property type="term" value="F:DNA binding"/>
    <property type="evidence" value="ECO:0007669"/>
    <property type="project" value="UniProtKB-KW"/>
</dbReference>
<dbReference type="GO" id="GO:1901135">
    <property type="term" value="P:carbohydrate derivative metabolic process"/>
    <property type="evidence" value="ECO:0007669"/>
    <property type="project" value="InterPro"/>
</dbReference>
<dbReference type="RefSeq" id="WP_091895634.1">
    <property type="nucleotide sequence ID" value="NZ_FOSJ01000003.1"/>
</dbReference>
<keyword evidence="3" id="KW-0804">Transcription</keyword>
<dbReference type="PANTHER" id="PTHR30514:SF1">
    <property type="entry name" value="HTH-TYPE TRANSCRIPTIONAL REGULATOR HEXR-RELATED"/>
    <property type="match status" value="1"/>
</dbReference>
<organism evidence="6 7">
    <name type="scientific">Marinilactibacillus piezotolerans</name>
    <dbReference type="NCBI Taxonomy" id="258723"/>
    <lineage>
        <taxon>Bacteria</taxon>
        <taxon>Bacillati</taxon>
        <taxon>Bacillota</taxon>
        <taxon>Bacilli</taxon>
        <taxon>Lactobacillales</taxon>
        <taxon>Carnobacteriaceae</taxon>
        <taxon>Marinilactibacillus</taxon>
    </lineage>
</organism>
<dbReference type="SUPFAM" id="SSF53697">
    <property type="entry name" value="SIS domain"/>
    <property type="match status" value="1"/>
</dbReference>
<evidence type="ECO:0000256" key="3">
    <source>
        <dbReference type="ARBA" id="ARBA00023163"/>
    </source>
</evidence>
<dbReference type="CDD" id="cd05013">
    <property type="entry name" value="SIS_RpiR"/>
    <property type="match status" value="1"/>
</dbReference>
<accession>A0A1I3VIZ1</accession>
<dbReference type="Proteomes" id="UP000199589">
    <property type="component" value="Unassembled WGS sequence"/>
</dbReference>
<dbReference type="Pfam" id="PF01418">
    <property type="entry name" value="HTH_6"/>
    <property type="match status" value="1"/>
</dbReference>
<dbReference type="InterPro" id="IPR047640">
    <property type="entry name" value="RpiR-like"/>
</dbReference>
<dbReference type="Gene3D" id="1.10.10.10">
    <property type="entry name" value="Winged helix-like DNA-binding domain superfamily/Winged helix DNA-binding domain"/>
    <property type="match status" value="1"/>
</dbReference>
<dbReference type="PROSITE" id="PS51071">
    <property type="entry name" value="HTH_RPIR"/>
    <property type="match status" value="1"/>
</dbReference>
<gene>
    <name evidence="6" type="ORF">SAMN04488569_100320</name>
</gene>
<dbReference type="STRING" id="258723.GCA_900169305_01513"/>
<reference evidence="7" key="1">
    <citation type="submission" date="2016-10" db="EMBL/GenBank/DDBJ databases">
        <authorList>
            <person name="Varghese N."/>
            <person name="Submissions S."/>
        </authorList>
    </citation>
    <scope>NUCLEOTIDE SEQUENCE [LARGE SCALE GENOMIC DNA]</scope>
    <source>
        <strain evidence="7">DSM 16108</strain>
    </source>
</reference>
<evidence type="ECO:0000256" key="1">
    <source>
        <dbReference type="ARBA" id="ARBA00023015"/>
    </source>
</evidence>
<sequence length="283" mass="31923">MENKQTCKMRIRSIYRTFSEKEKKLADYITASPEKIIHGTINQIADDTGLADSTVFRFCKRLGYKGFQDMKIALASEQVKELHDIHEHLSSEDNERTVLKKVFQSNIKTLEDTLTVIDEDHFKGAVNAMLKADRIELFGFGGSNVIALDGYHKFIRTGLPVSAQIDAHMQLMSASQMTDSSVAVLISHTGHSKDILGLLDTLKQNNVFTIGITSYMQSPFSQQVDIPLYTLSEETDFRSEALASRIAQLSLLDAIYVNIMMRLDEKGKKSITKVRNAIQNRRI</sequence>
<dbReference type="GO" id="GO:0097367">
    <property type="term" value="F:carbohydrate derivative binding"/>
    <property type="evidence" value="ECO:0007669"/>
    <property type="project" value="InterPro"/>
</dbReference>
<evidence type="ECO:0000313" key="7">
    <source>
        <dbReference type="Proteomes" id="UP000199589"/>
    </source>
</evidence>
<dbReference type="InterPro" id="IPR036388">
    <property type="entry name" value="WH-like_DNA-bd_sf"/>
</dbReference>
<dbReference type="Pfam" id="PF01380">
    <property type="entry name" value="SIS"/>
    <property type="match status" value="1"/>
</dbReference>
<evidence type="ECO:0000259" key="4">
    <source>
        <dbReference type="PROSITE" id="PS51071"/>
    </source>
</evidence>
<dbReference type="GO" id="GO:0003700">
    <property type="term" value="F:DNA-binding transcription factor activity"/>
    <property type="evidence" value="ECO:0007669"/>
    <property type="project" value="InterPro"/>
</dbReference>
<dbReference type="InterPro" id="IPR035472">
    <property type="entry name" value="RpiR-like_SIS"/>
</dbReference>